<gene>
    <name evidence="7" type="ORF">M3B43_06620</name>
</gene>
<keyword evidence="2" id="KW-0805">Transcription regulation</keyword>
<dbReference type="InterPro" id="IPR036388">
    <property type="entry name" value="WH-like_DNA-bd_sf"/>
</dbReference>
<feature type="domain" description="RNA polymerase sigma-70 region 2" evidence="5">
    <location>
        <begin position="4"/>
        <end position="71"/>
    </location>
</feature>
<organism evidence="7 8">
    <name type="scientific">Nesterenkonia massiliensis</name>
    <dbReference type="NCBI Taxonomy" id="1232429"/>
    <lineage>
        <taxon>Bacteria</taxon>
        <taxon>Bacillati</taxon>
        <taxon>Actinomycetota</taxon>
        <taxon>Actinomycetes</taxon>
        <taxon>Micrococcales</taxon>
        <taxon>Micrococcaceae</taxon>
        <taxon>Nesterenkonia</taxon>
    </lineage>
</organism>
<dbReference type="EMBL" id="JALXMO010000013">
    <property type="protein sequence ID" value="MCT1607005.1"/>
    <property type="molecule type" value="Genomic_DNA"/>
</dbReference>
<evidence type="ECO:0000256" key="2">
    <source>
        <dbReference type="ARBA" id="ARBA00023015"/>
    </source>
</evidence>
<dbReference type="InterPro" id="IPR007627">
    <property type="entry name" value="RNA_pol_sigma70_r2"/>
</dbReference>
<keyword evidence="4" id="KW-0804">Transcription</keyword>
<dbReference type="PANTHER" id="PTHR43133">
    <property type="entry name" value="RNA POLYMERASE ECF-TYPE SIGMA FACTO"/>
    <property type="match status" value="1"/>
</dbReference>
<dbReference type="Proteomes" id="UP001205046">
    <property type="component" value="Unassembled WGS sequence"/>
</dbReference>
<evidence type="ECO:0000259" key="5">
    <source>
        <dbReference type="Pfam" id="PF04542"/>
    </source>
</evidence>
<keyword evidence="3" id="KW-0731">Sigma factor</keyword>
<dbReference type="InterPro" id="IPR013325">
    <property type="entry name" value="RNA_pol_sigma_r2"/>
</dbReference>
<dbReference type="Gene3D" id="1.10.1740.10">
    <property type="match status" value="1"/>
</dbReference>
<evidence type="ECO:0000313" key="7">
    <source>
        <dbReference type="EMBL" id="MCT1607005.1"/>
    </source>
</evidence>
<feature type="domain" description="RNA polymerase sigma factor 70 region 4 type 2" evidence="6">
    <location>
        <begin position="100"/>
        <end position="151"/>
    </location>
</feature>
<comment type="similarity">
    <text evidence="1">Belongs to the sigma-70 factor family. ECF subfamily.</text>
</comment>
<sequence>MGELFDAHSSLVFSLCLSALRHRQDAEDAAQQVFVRAWKFRESYDPGKPLGAWLTGIARRVIADTFHARQRQLRSAEAGGAALLHAAPDEPMDTVVDQVLIHQALSELGPPQDEILRMAYTQDLPVRTISEQLEMPVGTVKSHLHRGLARLRKTLEVTHD</sequence>
<accession>A0ABT2HQN8</accession>
<reference evidence="7 8" key="1">
    <citation type="submission" date="2022-04" db="EMBL/GenBank/DDBJ databases">
        <title>Human microbiome associated bacterial genomes.</title>
        <authorList>
            <person name="Sandstrom S."/>
            <person name="Salamzade R."/>
            <person name="Kalan L.R."/>
        </authorList>
    </citation>
    <scope>NUCLEOTIDE SEQUENCE [LARGE SCALE GENOMIC DNA]</scope>
    <source>
        <strain evidence="8">p3-SID767</strain>
    </source>
</reference>
<dbReference type="Gene3D" id="1.10.10.10">
    <property type="entry name" value="Winged helix-like DNA-binding domain superfamily/Winged helix DNA-binding domain"/>
    <property type="match status" value="1"/>
</dbReference>
<dbReference type="SUPFAM" id="SSF88659">
    <property type="entry name" value="Sigma3 and sigma4 domains of RNA polymerase sigma factors"/>
    <property type="match status" value="1"/>
</dbReference>
<evidence type="ECO:0000256" key="3">
    <source>
        <dbReference type="ARBA" id="ARBA00023082"/>
    </source>
</evidence>
<dbReference type="CDD" id="cd06171">
    <property type="entry name" value="Sigma70_r4"/>
    <property type="match status" value="1"/>
</dbReference>
<name>A0ABT2HQN8_9MICC</name>
<dbReference type="InterPro" id="IPR013324">
    <property type="entry name" value="RNA_pol_sigma_r3/r4-like"/>
</dbReference>
<keyword evidence="8" id="KW-1185">Reference proteome</keyword>
<comment type="caution">
    <text evidence="7">The sequence shown here is derived from an EMBL/GenBank/DDBJ whole genome shotgun (WGS) entry which is preliminary data.</text>
</comment>
<evidence type="ECO:0000259" key="6">
    <source>
        <dbReference type="Pfam" id="PF08281"/>
    </source>
</evidence>
<dbReference type="NCBIfam" id="TIGR02937">
    <property type="entry name" value="sigma70-ECF"/>
    <property type="match status" value="1"/>
</dbReference>
<protein>
    <submittedName>
        <fullName evidence="7">Sigma-70 family RNA polymerase sigma factor</fullName>
    </submittedName>
</protein>
<proteinExistence type="inferred from homology"/>
<dbReference type="InterPro" id="IPR013249">
    <property type="entry name" value="RNA_pol_sigma70_r4_t2"/>
</dbReference>
<evidence type="ECO:0000256" key="1">
    <source>
        <dbReference type="ARBA" id="ARBA00010641"/>
    </source>
</evidence>
<dbReference type="InterPro" id="IPR039425">
    <property type="entry name" value="RNA_pol_sigma-70-like"/>
</dbReference>
<dbReference type="PANTHER" id="PTHR43133:SF62">
    <property type="entry name" value="RNA POLYMERASE SIGMA FACTOR SIGZ"/>
    <property type="match status" value="1"/>
</dbReference>
<evidence type="ECO:0000313" key="8">
    <source>
        <dbReference type="Proteomes" id="UP001205046"/>
    </source>
</evidence>
<dbReference type="Pfam" id="PF08281">
    <property type="entry name" value="Sigma70_r4_2"/>
    <property type="match status" value="1"/>
</dbReference>
<evidence type="ECO:0000256" key="4">
    <source>
        <dbReference type="ARBA" id="ARBA00023163"/>
    </source>
</evidence>
<dbReference type="RefSeq" id="WP_260073036.1">
    <property type="nucleotide sequence ID" value="NZ_JALXMO010000013.1"/>
</dbReference>
<dbReference type="InterPro" id="IPR014284">
    <property type="entry name" value="RNA_pol_sigma-70_dom"/>
</dbReference>
<dbReference type="SUPFAM" id="SSF88946">
    <property type="entry name" value="Sigma2 domain of RNA polymerase sigma factors"/>
    <property type="match status" value="1"/>
</dbReference>
<dbReference type="Pfam" id="PF04542">
    <property type="entry name" value="Sigma70_r2"/>
    <property type="match status" value="1"/>
</dbReference>